<evidence type="ECO:0000256" key="2">
    <source>
        <dbReference type="SAM" id="Coils"/>
    </source>
</evidence>
<feature type="domain" description="HTH luxR-type" evidence="4">
    <location>
        <begin position="948"/>
        <end position="975"/>
    </location>
</feature>
<dbReference type="EMBL" id="CP034562">
    <property type="protein sequence ID" value="AZQ62721.1"/>
    <property type="molecule type" value="Genomic_DNA"/>
</dbReference>
<dbReference type="InterPro" id="IPR011110">
    <property type="entry name" value="Reg_prop"/>
</dbReference>
<dbReference type="GO" id="GO:0000155">
    <property type="term" value="F:phosphorelay sensor kinase activity"/>
    <property type="evidence" value="ECO:0007669"/>
    <property type="project" value="TreeGrafter"/>
</dbReference>
<keyword evidence="3" id="KW-1133">Transmembrane helix</keyword>
<dbReference type="OrthoDB" id="9778366at2"/>
<keyword evidence="3" id="KW-0472">Membrane</keyword>
<feature type="transmembrane region" description="Helical" evidence="3">
    <location>
        <begin position="797"/>
        <end position="814"/>
    </location>
</feature>
<dbReference type="Pfam" id="PF07495">
    <property type="entry name" value="Y_Y_Y"/>
    <property type="match status" value="1"/>
</dbReference>
<evidence type="ECO:0000313" key="5">
    <source>
        <dbReference type="EMBL" id="AZQ62721.1"/>
    </source>
</evidence>
<name>A0A3S9P3F8_9BACT</name>
<protein>
    <recommendedName>
        <fullName evidence="4">HTH luxR-type domain-containing protein</fullName>
    </recommendedName>
</protein>
<dbReference type="SUPFAM" id="SSF46894">
    <property type="entry name" value="C-terminal effector domain of the bipartite response regulators"/>
    <property type="match status" value="1"/>
</dbReference>
<evidence type="ECO:0000259" key="4">
    <source>
        <dbReference type="PROSITE" id="PS00622"/>
    </source>
</evidence>
<evidence type="ECO:0000313" key="6">
    <source>
        <dbReference type="Proteomes" id="UP000267268"/>
    </source>
</evidence>
<dbReference type="SMART" id="SM00421">
    <property type="entry name" value="HTH_LUXR"/>
    <property type="match status" value="1"/>
</dbReference>
<dbReference type="RefSeq" id="WP_126614504.1">
    <property type="nucleotide sequence ID" value="NZ_CP034562.1"/>
</dbReference>
<reference evidence="5 6" key="1">
    <citation type="submission" date="2018-12" db="EMBL/GenBank/DDBJ databases">
        <title>Flammeovirga pectinis sp. nov., isolated from the gut of the Korean scallop, Patinopecten yessoensis.</title>
        <authorList>
            <person name="Bae J.-W."/>
            <person name="Jeong Y.-S."/>
            <person name="Kang W."/>
        </authorList>
    </citation>
    <scope>NUCLEOTIDE SEQUENCE [LARGE SCALE GENOMIC DNA]</scope>
    <source>
        <strain evidence="5 6">L12M1</strain>
    </source>
</reference>
<dbReference type="AlphaFoldDB" id="A0A3S9P3F8"/>
<feature type="coiled-coil region" evidence="2">
    <location>
        <begin position="828"/>
        <end position="862"/>
    </location>
</feature>
<dbReference type="InterPro" id="IPR036388">
    <property type="entry name" value="WH-like_DNA-bd_sf"/>
</dbReference>
<dbReference type="Pfam" id="PF07494">
    <property type="entry name" value="Reg_prop"/>
    <property type="match status" value="7"/>
</dbReference>
<dbReference type="Gene3D" id="2.130.10.10">
    <property type="entry name" value="YVTN repeat-like/Quinoprotein amine dehydrogenase"/>
    <property type="match status" value="2"/>
</dbReference>
<dbReference type="Proteomes" id="UP000267268">
    <property type="component" value="Chromosome 1"/>
</dbReference>
<dbReference type="Gene3D" id="2.60.40.10">
    <property type="entry name" value="Immunoglobulins"/>
    <property type="match status" value="1"/>
</dbReference>
<proteinExistence type="predicted"/>
<keyword evidence="2" id="KW-0175">Coiled coil</keyword>
<evidence type="ECO:0000256" key="1">
    <source>
        <dbReference type="ARBA" id="ARBA00022553"/>
    </source>
</evidence>
<dbReference type="Pfam" id="PF00196">
    <property type="entry name" value="GerE"/>
    <property type="match status" value="1"/>
</dbReference>
<dbReference type="CDD" id="cd00146">
    <property type="entry name" value="PKD"/>
    <property type="match status" value="1"/>
</dbReference>
<dbReference type="KEGG" id="fll:EI427_10890"/>
<dbReference type="PANTHER" id="PTHR43547">
    <property type="entry name" value="TWO-COMPONENT HISTIDINE KINASE"/>
    <property type="match status" value="1"/>
</dbReference>
<dbReference type="CDD" id="cd06170">
    <property type="entry name" value="LuxR_C_like"/>
    <property type="match status" value="1"/>
</dbReference>
<evidence type="ECO:0000256" key="3">
    <source>
        <dbReference type="SAM" id="Phobius"/>
    </source>
</evidence>
<dbReference type="GO" id="GO:0003677">
    <property type="term" value="F:DNA binding"/>
    <property type="evidence" value="ECO:0007669"/>
    <property type="project" value="InterPro"/>
</dbReference>
<organism evidence="5 6">
    <name type="scientific">Flammeovirga pectinis</name>
    <dbReference type="NCBI Taxonomy" id="2494373"/>
    <lineage>
        <taxon>Bacteria</taxon>
        <taxon>Pseudomonadati</taxon>
        <taxon>Bacteroidota</taxon>
        <taxon>Cytophagia</taxon>
        <taxon>Cytophagales</taxon>
        <taxon>Flammeovirgaceae</taxon>
        <taxon>Flammeovirga</taxon>
    </lineage>
</organism>
<dbReference type="FunFam" id="2.60.40.10:FF:000791">
    <property type="entry name" value="Two-component system sensor histidine kinase/response regulator"/>
    <property type="match status" value="1"/>
</dbReference>
<gene>
    <name evidence="5" type="ORF">EI427_10890</name>
</gene>
<dbReference type="InterPro" id="IPR000792">
    <property type="entry name" value="Tscrpt_reg_LuxR_C"/>
</dbReference>
<dbReference type="InterPro" id="IPR016032">
    <property type="entry name" value="Sig_transdc_resp-reg_C-effctor"/>
</dbReference>
<keyword evidence="6" id="KW-1185">Reference proteome</keyword>
<keyword evidence="1" id="KW-0597">Phosphoprotein</keyword>
<dbReference type="InterPro" id="IPR013783">
    <property type="entry name" value="Ig-like_fold"/>
</dbReference>
<dbReference type="GO" id="GO:0006355">
    <property type="term" value="P:regulation of DNA-templated transcription"/>
    <property type="evidence" value="ECO:0007669"/>
    <property type="project" value="InterPro"/>
</dbReference>
<dbReference type="SUPFAM" id="SSF63829">
    <property type="entry name" value="Calcium-dependent phosphotriesterase"/>
    <property type="match status" value="3"/>
</dbReference>
<dbReference type="PROSITE" id="PS00622">
    <property type="entry name" value="HTH_LUXR_1"/>
    <property type="match status" value="1"/>
</dbReference>
<accession>A0A3S9P3F8</accession>
<dbReference type="Gene3D" id="1.10.10.10">
    <property type="entry name" value="Winged helix-like DNA-binding domain superfamily/Winged helix DNA-binding domain"/>
    <property type="match status" value="1"/>
</dbReference>
<keyword evidence="3" id="KW-0812">Transmembrane</keyword>
<dbReference type="PANTHER" id="PTHR43547:SF2">
    <property type="entry name" value="HYBRID SIGNAL TRANSDUCTION HISTIDINE KINASE C"/>
    <property type="match status" value="1"/>
</dbReference>
<sequence length="991" mass="114694">MIKQLTILLTLLLMSIGTYGQKKEMQFQHLREEDGLSHATVTSILEDNMGFMWFGTFKGLNRYDGYEMKTYAYSRGKNTGLNDDMISSLIQDHNGFIWIGYLNNGLSIFDPKTETFQHFKGGDENELMVPSESVNKIYEDSDNNVWVVTSNGISVISPNRKRREKYYYSTTGFSQINGESIYDVIEDKWNRIWLATDNRKLCVYDKNTKKFSEVEYTNRPLISRDDNDKKNLEIYNDTLLYISSNNGGLAEYNLLTGDYNTYLHGEKGKGPSSNNIKALKQVDNELWIATDGAGLDIFNVKTKTFENYTNTRLDPTSLSSGVVWSLYQDRQDNVWFGIYLEGVDKYDPRKNFFRDITNSPCNEQTLPNKPVLALYNDSKNRTWVGTDWGGLQLQEKDETLFKHFSIEGDEVKEPGAYVVKSIAEDRFGNLLIGTYSEGLQVYDVKTRKRTEIKRGVKATDLPSNHVWAIFTDSEGITWIGTLGGGIAKYDPVTKSIKKLKIGYNIGSQEHIYHIFEDAQNNLWFSTDGGIMIYNRRTDSWSPNLLNDLIEKDHNFNYVKGVYQDNLRHIWIATAAGLIKYLPERNEFKIYNQSDGIPELPLQAITADNYGNLLVISKKYVSQFSLATEKVVSFYVPNNSFNYNALVKKDNGEIIVGGTDGITVFNPQKLKENYTQPPVYITDFEIFNKQQTPSDSSSVIKESISTVREINLDYDQSVINFKYCAINFTETERNKYAYKLEGFDEQWNFVGDRRIATYTNLDPGRYTFKVKASNNHGVWNNEGATVTLFIDAPYWQTTWFRALLIALLLIVFYFAQKVRMQNVKRKYALNSIQAEREKVEIQNQNLEKELDTTKSELANITISHLHKNQSLQQIKQKLEEASVGLANNDKRKIKRIVKDINKESEDHDYWDKFEHQFNKSHDNFLDRFKIEYPDLSKRELRICAYLRMDLDNQEIATLMNVSVRTLETSRYRIRKKIGLENRKSLTKMITRF</sequence>
<dbReference type="InterPro" id="IPR011123">
    <property type="entry name" value="Y_Y_Y"/>
</dbReference>
<dbReference type="InterPro" id="IPR015943">
    <property type="entry name" value="WD40/YVTN_repeat-like_dom_sf"/>
</dbReference>